<dbReference type="EMBL" id="RBNI01012042">
    <property type="protein sequence ID" value="RUP42952.1"/>
    <property type="molecule type" value="Genomic_DNA"/>
</dbReference>
<keyword evidence="3" id="KW-1185">Reference proteome</keyword>
<dbReference type="AlphaFoldDB" id="A0A433CWJ8"/>
<proteinExistence type="predicted"/>
<name>A0A433CWJ8_9FUNG</name>
<gene>
    <name evidence="2" type="ORF">BC936DRAFT_137849</name>
</gene>
<evidence type="ECO:0000313" key="2">
    <source>
        <dbReference type="EMBL" id="RUP42952.1"/>
    </source>
</evidence>
<feature type="region of interest" description="Disordered" evidence="1">
    <location>
        <begin position="41"/>
        <end position="65"/>
    </location>
</feature>
<dbReference type="Proteomes" id="UP000268093">
    <property type="component" value="Unassembled WGS sequence"/>
</dbReference>
<evidence type="ECO:0000313" key="3">
    <source>
        <dbReference type="Proteomes" id="UP000268093"/>
    </source>
</evidence>
<sequence length="65" mass="7568">MRDCESTPYSLERQYPNARPVYFLLFFRCIFTTGCRNFDTSTIHGSKPPQRIAMTEKGKQSNKTT</sequence>
<feature type="non-terminal residue" evidence="2">
    <location>
        <position position="65"/>
    </location>
</feature>
<protein>
    <submittedName>
        <fullName evidence="2">Uncharacterized protein</fullName>
    </submittedName>
</protein>
<comment type="caution">
    <text evidence="2">The sequence shown here is derived from an EMBL/GenBank/DDBJ whole genome shotgun (WGS) entry which is preliminary data.</text>
</comment>
<evidence type="ECO:0000256" key="1">
    <source>
        <dbReference type="SAM" id="MobiDB-lite"/>
    </source>
</evidence>
<accession>A0A433CWJ8</accession>
<reference evidence="2 3" key="1">
    <citation type="journal article" date="2018" name="New Phytol.">
        <title>Phylogenomics of Endogonaceae and evolution of mycorrhizas within Mucoromycota.</title>
        <authorList>
            <person name="Chang Y."/>
            <person name="Desiro A."/>
            <person name="Na H."/>
            <person name="Sandor L."/>
            <person name="Lipzen A."/>
            <person name="Clum A."/>
            <person name="Barry K."/>
            <person name="Grigoriev I.V."/>
            <person name="Martin F.M."/>
            <person name="Stajich J.E."/>
            <person name="Smith M.E."/>
            <person name="Bonito G."/>
            <person name="Spatafora J.W."/>
        </authorList>
    </citation>
    <scope>NUCLEOTIDE SEQUENCE [LARGE SCALE GENOMIC DNA]</scope>
    <source>
        <strain evidence="2 3">GMNB39</strain>
    </source>
</reference>
<organism evidence="2 3">
    <name type="scientific">Jimgerdemannia flammicorona</name>
    <dbReference type="NCBI Taxonomy" id="994334"/>
    <lineage>
        <taxon>Eukaryota</taxon>
        <taxon>Fungi</taxon>
        <taxon>Fungi incertae sedis</taxon>
        <taxon>Mucoromycota</taxon>
        <taxon>Mucoromycotina</taxon>
        <taxon>Endogonomycetes</taxon>
        <taxon>Endogonales</taxon>
        <taxon>Endogonaceae</taxon>
        <taxon>Jimgerdemannia</taxon>
    </lineage>
</organism>